<dbReference type="AlphaFoldDB" id="A0A7I8LCL1"/>
<accession>A0A7I8LCL1</accession>
<feature type="region of interest" description="Disordered" evidence="1">
    <location>
        <begin position="75"/>
        <end position="119"/>
    </location>
</feature>
<keyword evidence="3" id="KW-1185">Reference proteome</keyword>
<protein>
    <submittedName>
        <fullName evidence="2">Uncharacterized protein</fullName>
    </submittedName>
</protein>
<feature type="region of interest" description="Disordered" evidence="1">
    <location>
        <begin position="1"/>
        <end position="50"/>
    </location>
</feature>
<feature type="compositionally biased region" description="Low complexity" evidence="1">
    <location>
        <begin position="93"/>
        <end position="107"/>
    </location>
</feature>
<evidence type="ECO:0000313" key="3">
    <source>
        <dbReference type="Proteomes" id="UP000663760"/>
    </source>
</evidence>
<evidence type="ECO:0000313" key="2">
    <source>
        <dbReference type="EMBL" id="CAA7407767.1"/>
    </source>
</evidence>
<dbReference type="EMBL" id="LR746277">
    <property type="protein sequence ID" value="CAA7407767.1"/>
    <property type="molecule type" value="Genomic_DNA"/>
</dbReference>
<reference evidence="2" key="1">
    <citation type="submission" date="2020-02" db="EMBL/GenBank/DDBJ databases">
        <authorList>
            <person name="Scholz U."/>
            <person name="Mascher M."/>
            <person name="Fiebig A."/>
        </authorList>
    </citation>
    <scope>NUCLEOTIDE SEQUENCE</scope>
</reference>
<name>A0A7I8LCL1_SPIIN</name>
<evidence type="ECO:0000256" key="1">
    <source>
        <dbReference type="SAM" id="MobiDB-lite"/>
    </source>
</evidence>
<sequence>MATCGAHPLITNPLPAVRSSNPSGAPPYATALPAGVTRRHQTNREPLRSSAAASAAVCAGFSSAWLPKQTYTTVPAGQASSQAMAPAERTESPSRSPSPGGASGPTAHTRRCPSSARRWSRYGASKSMKVLKTYPQLEIFCKNPSLTNSQRGFPSLHLL</sequence>
<proteinExistence type="predicted"/>
<organism evidence="2 3">
    <name type="scientific">Spirodela intermedia</name>
    <name type="common">Intermediate duckweed</name>
    <dbReference type="NCBI Taxonomy" id="51605"/>
    <lineage>
        <taxon>Eukaryota</taxon>
        <taxon>Viridiplantae</taxon>
        <taxon>Streptophyta</taxon>
        <taxon>Embryophyta</taxon>
        <taxon>Tracheophyta</taxon>
        <taxon>Spermatophyta</taxon>
        <taxon>Magnoliopsida</taxon>
        <taxon>Liliopsida</taxon>
        <taxon>Araceae</taxon>
        <taxon>Lemnoideae</taxon>
        <taxon>Spirodela</taxon>
    </lineage>
</organism>
<gene>
    <name evidence="2" type="ORF">SI8410_14018445</name>
</gene>
<dbReference type="Proteomes" id="UP000663760">
    <property type="component" value="Chromosome 14"/>
</dbReference>